<keyword evidence="1" id="KW-0732">Signal</keyword>
<gene>
    <name evidence="2" type="ORF">Q9295_04955</name>
</gene>
<name>A0ABU0VVD0_9RHOB</name>
<evidence type="ECO:0000313" key="3">
    <source>
        <dbReference type="Proteomes" id="UP001239680"/>
    </source>
</evidence>
<feature type="chain" id="PRO_5045763138" evidence="1">
    <location>
        <begin position="22"/>
        <end position="79"/>
    </location>
</feature>
<evidence type="ECO:0000256" key="1">
    <source>
        <dbReference type="SAM" id="SignalP"/>
    </source>
</evidence>
<reference evidence="2 3" key="1">
    <citation type="submission" date="2023-08" db="EMBL/GenBank/DDBJ databases">
        <title>Characterization of two Paracoccaceae strains isolated from Phycosphere and proposal of Xinfangfangia lacusdiani sp. nov.</title>
        <authorList>
            <person name="Deng Y."/>
            <person name="Zhang Y.Q."/>
        </authorList>
    </citation>
    <scope>NUCLEOTIDE SEQUENCE [LARGE SCALE GENOMIC DNA]</scope>
    <source>
        <strain evidence="2 3">CPCC 101601</strain>
    </source>
</reference>
<protein>
    <submittedName>
        <fullName evidence="2">Uncharacterized protein</fullName>
    </submittedName>
</protein>
<dbReference type="Proteomes" id="UP001239680">
    <property type="component" value="Unassembled WGS sequence"/>
</dbReference>
<evidence type="ECO:0000313" key="2">
    <source>
        <dbReference type="EMBL" id="MDQ2065709.1"/>
    </source>
</evidence>
<organism evidence="2 3">
    <name type="scientific">Pseudogemmobacter lacusdianii</name>
    <dbReference type="NCBI Taxonomy" id="3069608"/>
    <lineage>
        <taxon>Bacteria</taxon>
        <taxon>Pseudomonadati</taxon>
        <taxon>Pseudomonadota</taxon>
        <taxon>Alphaproteobacteria</taxon>
        <taxon>Rhodobacterales</taxon>
        <taxon>Paracoccaceae</taxon>
        <taxon>Pseudogemmobacter</taxon>
    </lineage>
</organism>
<keyword evidence="3" id="KW-1185">Reference proteome</keyword>
<sequence>MLSRFPLLPILLGISACTALPDLPPAPVAAGSPPHLLPLDQLLSQAASTSAAQNEALAARAAALQRRAAALRNASADPR</sequence>
<comment type="caution">
    <text evidence="2">The sequence shown here is derived from an EMBL/GenBank/DDBJ whole genome shotgun (WGS) entry which is preliminary data.</text>
</comment>
<accession>A0ABU0VVD0</accession>
<dbReference type="EMBL" id="JAVDBT010000004">
    <property type="protein sequence ID" value="MDQ2065709.1"/>
    <property type="molecule type" value="Genomic_DNA"/>
</dbReference>
<feature type="signal peptide" evidence="1">
    <location>
        <begin position="1"/>
        <end position="21"/>
    </location>
</feature>
<dbReference type="RefSeq" id="WP_306679403.1">
    <property type="nucleotide sequence ID" value="NZ_JAVDBT010000004.1"/>
</dbReference>
<dbReference type="PROSITE" id="PS51257">
    <property type="entry name" value="PROKAR_LIPOPROTEIN"/>
    <property type="match status" value="1"/>
</dbReference>
<proteinExistence type="predicted"/>